<feature type="non-terminal residue" evidence="7">
    <location>
        <position position="81"/>
    </location>
</feature>
<dbReference type="GO" id="GO:0046983">
    <property type="term" value="F:protein dimerization activity"/>
    <property type="evidence" value="ECO:0007669"/>
    <property type="project" value="InterPro"/>
</dbReference>
<comment type="caution">
    <text evidence="7">The sequence shown here is derived from an EMBL/GenBank/DDBJ whole genome shotgun (WGS) entry which is preliminary data.</text>
</comment>
<evidence type="ECO:0000313" key="8">
    <source>
        <dbReference type="Proteomes" id="UP000193642"/>
    </source>
</evidence>
<dbReference type="InterPro" id="IPR011598">
    <property type="entry name" value="bHLH_dom"/>
</dbReference>
<keyword evidence="3" id="KW-0804">Transcription</keyword>
<keyword evidence="2" id="KW-0805">Transcription regulation</keyword>
<dbReference type="InterPro" id="IPR036638">
    <property type="entry name" value="HLH_DNA-bd_sf"/>
</dbReference>
<dbReference type="InterPro" id="IPR051732">
    <property type="entry name" value="USF"/>
</dbReference>
<evidence type="ECO:0000256" key="3">
    <source>
        <dbReference type="ARBA" id="ARBA00023163"/>
    </source>
</evidence>
<dbReference type="Proteomes" id="UP000193642">
    <property type="component" value="Unassembled WGS sequence"/>
</dbReference>
<dbReference type="GO" id="GO:0005634">
    <property type="term" value="C:nucleus"/>
    <property type="evidence" value="ECO:0007669"/>
    <property type="project" value="UniProtKB-SubCell"/>
</dbReference>
<evidence type="ECO:0000256" key="5">
    <source>
        <dbReference type="SAM" id="MobiDB-lite"/>
    </source>
</evidence>
<dbReference type="AlphaFoldDB" id="A0A1Y2BNI9"/>
<keyword evidence="4" id="KW-0539">Nucleus</keyword>
<keyword evidence="8" id="KW-1185">Reference proteome</keyword>
<dbReference type="Pfam" id="PF00010">
    <property type="entry name" value="HLH"/>
    <property type="match status" value="1"/>
</dbReference>
<feature type="non-terminal residue" evidence="7">
    <location>
        <position position="1"/>
    </location>
</feature>
<dbReference type="EMBL" id="MCGO01000057">
    <property type="protein sequence ID" value="ORY36137.1"/>
    <property type="molecule type" value="Genomic_DNA"/>
</dbReference>
<reference evidence="7 8" key="1">
    <citation type="submission" date="2016-07" db="EMBL/GenBank/DDBJ databases">
        <title>Pervasive Adenine N6-methylation of Active Genes in Fungi.</title>
        <authorList>
            <consortium name="DOE Joint Genome Institute"/>
            <person name="Mondo S.J."/>
            <person name="Dannebaum R.O."/>
            <person name="Kuo R.C."/>
            <person name="Labutti K."/>
            <person name="Haridas S."/>
            <person name="Kuo A."/>
            <person name="Salamov A."/>
            <person name="Ahrendt S.R."/>
            <person name="Lipzen A."/>
            <person name="Sullivan W."/>
            <person name="Andreopoulos W.B."/>
            <person name="Clum A."/>
            <person name="Lindquist E."/>
            <person name="Daum C."/>
            <person name="Ramamoorthy G.K."/>
            <person name="Gryganskyi A."/>
            <person name="Culley D."/>
            <person name="Magnuson J.K."/>
            <person name="James T.Y."/>
            <person name="O'Malley M.A."/>
            <person name="Stajich J.E."/>
            <person name="Spatafora J.W."/>
            <person name="Visel A."/>
            <person name="Grigoriev I.V."/>
        </authorList>
    </citation>
    <scope>NUCLEOTIDE SEQUENCE [LARGE SCALE GENOMIC DNA]</scope>
    <source>
        <strain evidence="7 8">JEL800</strain>
    </source>
</reference>
<proteinExistence type="predicted"/>
<dbReference type="PANTHER" id="PTHR46117">
    <property type="entry name" value="FI24210P1"/>
    <property type="match status" value="1"/>
</dbReference>
<sequence length="81" mass="9394">KNSLDTNEKRARRRASHNAVERRRRDIINEKIHELSQLLPDHHLLPADAQNKGSILRRSVDHMRGVQALAGRQAERITELE</sequence>
<dbReference type="OrthoDB" id="690068at2759"/>
<dbReference type="GO" id="GO:0000978">
    <property type="term" value="F:RNA polymerase II cis-regulatory region sequence-specific DNA binding"/>
    <property type="evidence" value="ECO:0007669"/>
    <property type="project" value="TreeGrafter"/>
</dbReference>
<organism evidence="7 8">
    <name type="scientific">Rhizoclosmatium globosum</name>
    <dbReference type="NCBI Taxonomy" id="329046"/>
    <lineage>
        <taxon>Eukaryota</taxon>
        <taxon>Fungi</taxon>
        <taxon>Fungi incertae sedis</taxon>
        <taxon>Chytridiomycota</taxon>
        <taxon>Chytridiomycota incertae sedis</taxon>
        <taxon>Chytridiomycetes</taxon>
        <taxon>Chytridiales</taxon>
        <taxon>Chytriomycetaceae</taxon>
        <taxon>Rhizoclosmatium</taxon>
    </lineage>
</organism>
<evidence type="ECO:0000256" key="2">
    <source>
        <dbReference type="ARBA" id="ARBA00023015"/>
    </source>
</evidence>
<protein>
    <recommendedName>
        <fullName evidence="6">BHLH domain-containing protein</fullName>
    </recommendedName>
</protein>
<dbReference type="PANTHER" id="PTHR46117:SF3">
    <property type="entry name" value="FI24210P1"/>
    <property type="match status" value="1"/>
</dbReference>
<dbReference type="SMART" id="SM00353">
    <property type="entry name" value="HLH"/>
    <property type="match status" value="1"/>
</dbReference>
<feature type="region of interest" description="Disordered" evidence="5">
    <location>
        <begin position="1"/>
        <end position="22"/>
    </location>
</feature>
<evidence type="ECO:0000256" key="4">
    <source>
        <dbReference type="ARBA" id="ARBA00023242"/>
    </source>
</evidence>
<accession>A0A1Y2BNI9</accession>
<evidence type="ECO:0000256" key="1">
    <source>
        <dbReference type="ARBA" id="ARBA00004123"/>
    </source>
</evidence>
<evidence type="ECO:0000259" key="6">
    <source>
        <dbReference type="PROSITE" id="PS50888"/>
    </source>
</evidence>
<evidence type="ECO:0000313" key="7">
    <source>
        <dbReference type="EMBL" id="ORY36137.1"/>
    </source>
</evidence>
<gene>
    <name evidence="7" type="ORF">BCR33DRAFT_635682</name>
</gene>
<dbReference type="PROSITE" id="PS50888">
    <property type="entry name" value="BHLH"/>
    <property type="match status" value="1"/>
</dbReference>
<dbReference type="STRING" id="329046.A0A1Y2BNI9"/>
<dbReference type="SUPFAM" id="SSF47459">
    <property type="entry name" value="HLH, helix-loop-helix DNA-binding domain"/>
    <property type="match status" value="1"/>
</dbReference>
<dbReference type="Gene3D" id="4.10.280.10">
    <property type="entry name" value="Helix-loop-helix DNA-binding domain"/>
    <property type="match status" value="1"/>
</dbReference>
<dbReference type="GO" id="GO:0000981">
    <property type="term" value="F:DNA-binding transcription factor activity, RNA polymerase II-specific"/>
    <property type="evidence" value="ECO:0007669"/>
    <property type="project" value="TreeGrafter"/>
</dbReference>
<comment type="subcellular location">
    <subcellularLocation>
        <location evidence="1">Nucleus</location>
    </subcellularLocation>
</comment>
<feature type="domain" description="BHLH" evidence="6">
    <location>
        <begin position="12"/>
        <end position="66"/>
    </location>
</feature>
<name>A0A1Y2BNI9_9FUNG</name>